<sequence length="518" mass="57603">MRKYLLLLFLFTLYTAIPAINYAEDYLVGVLPGEGQNVREPAVAGRFYPDSKAELSGKINNYLDKAVIESLPGKPVAIISPHAGYQYSGAVAAYGYKAIKGHRYKRVIVLAPSHYSRYRGASILDVEAYKTPLGLVKLNQGICNSLINNPPFIGTFKNAHKREHSLETQLPFLQVVLGDDFELIPVLISRLNSEESDFIADKLRPLIDEDTLIVVSSDFTHYGYGYDYVPFKKDIEANLRKLDHGVFERILALDYDGFYRYKMATGITACGFMPIALLMKLLPSDVQGKVLQYDTSGNIMGNFDSSVSYASIVFTRGVEPPDIIGDNSDLNNDEKTTLLKLARNTLESCVKRGKKPDLSSGEYTFSKNLNEKRGVFVTLNKNGNLRGCIGHIQPIEQLFNAVIDNTMNSSMNDGRFKPVSEGELSDIEIDISVLSPIKKISDANKFIPGEHGIIICLGGAGAVFLPQVATEQGWNREETLTHLCNKAGLPSYAWNDKEMEFFVFTAKVFHEDKSLAMK</sequence>
<comment type="caution">
    <text evidence="4">The sequence shown here is derived from an EMBL/GenBank/DDBJ whole genome shotgun (WGS) entry which is preliminary data.</text>
</comment>
<dbReference type="EMBL" id="JRYO01000184">
    <property type="protein sequence ID" value="KHE91675.1"/>
    <property type="molecule type" value="Genomic_DNA"/>
</dbReference>
<dbReference type="NCBIfam" id="TIGR04335">
    <property type="entry name" value="AmmeMemoSam_A"/>
    <property type="match status" value="1"/>
</dbReference>
<dbReference type="Pfam" id="PF01875">
    <property type="entry name" value="Memo"/>
    <property type="match status" value="1"/>
</dbReference>
<evidence type="ECO:0000256" key="2">
    <source>
        <dbReference type="HAMAP-Rule" id="MF_00055"/>
    </source>
</evidence>
<dbReference type="AlphaFoldDB" id="A0A0B0ELW4"/>
<organism evidence="4 5">
    <name type="scientific">Candidatus Scalindua brodae</name>
    <dbReference type="NCBI Taxonomy" id="237368"/>
    <lineage>
        <taxon>Bacteria</taxon>
        <taxon>Pseudomonadati</taxon>
        <taxon>Planctomycetota</taxon>
        <taxon>Candidatus Brocadiia</taxon>
        <taxon>Candidatus Brocadiales</taxon>
        <taxon>Candidatus Scalinduaceae</taxon>
        <taxon>Candidatus Scalindua</taxon>
    </lineage>
</organism>
<gene>
    <name evidence="4" type="ORF">SCABRO_02564</name>
</gene>
<dbReference type="InterPro" id="IPR002737">
    <property type="entry name" value="MEMO1_fam"/>
</dbReference>
<dbReference type="Proteomes" id="UP000030652">
    <property type="component" value="Unassembled WGS sequence"/>
</dbReference>
<dbReference type="PATRIC" id="fig|237368.3.peg.2773"/>
<dbReference type="NCBIfam" id="TIGR04336">
    <property type="entry name" value="AmmeMemoSam_B"/>
    <property type="match status" value="1"/>
</dbReference>
<evidence type="ECO:0000259" key="3">
    <source>
        <dbReference type="PROSITE" id="PS51112"/>
    </source>
</evidence>
<dbReference type="InterPro" id="IPR027623">
    <property type="entry name" value="AmmeMemoSam_A"/>
</dbReference>
<accession>A0A0B0ELW4</accession>
<dbReference type="eggNOG" id="COG1355">
    <property type="taxonomic scope" value="Bacteria"/>
</dbReference>
<proteinExistence type="inferred from homology"/>
<dbReference type="Gene3D" id="3.30.1490.150">
    <property type="entry name" value="Hypothetical protein ph0010, domain 2"/>
    <property type="match status" value="1"/>
</dbReference>
<dbReference type="Pfam" id="PF01871">
    <property type="entry name" value="AMMECR1"/>
    <property type="match status" value="1"/>
</dbReference>
<dbReference type="NCBIfam" id="TIGR00296">
    <property type="entry name" value="TIGR00296 family protein"/>
    <property type="match status" value="1"/>
</dbReference>
<comment type="similarity">
    <text evidence="1 2">Belongs to the MEMO1 family.</text>
</comment>
<name>A0A0B0ELW4_9BACT</name>
<dbReference type="HAMAP" id="MF_00055">
    <property type="entry name" value="MEMO1"/>
    <property type="match status" value="1"/>
</dbReference>
<dbReference type="PROSITE" id="PS51112">
    <property type="entry name" value="AMMECR1"/>
    <property type="match status" value="1"/>
</dbReference>
<evidence type="ECO:0000313" key="4">
    <source>
        <dbReference type="EMBL" id="KHE91675.1"/>
    </source>
</evidence>
<evidence type="ECO:0000313" key="5">
    <source>
        <dbReference type="Proteomes" id="UP000030652"/>
    </source>
</evidence>
<protein>
    <recommendedName>
        <fullName evidence="2">MEMO1 family protein SCABRO_02564</fullName>
    </recommendedName>
</protein>
<dbReference type="CDD" id="cd07361">
    <property type="entry name" value="MEMO_like"/>
    <property type="match status" value="1"/>
</dbReference>
<dbReference type="PANTHER" id="PTHR11060">
    <property type="entry name" value="PROTEIN MEMO1"/>
    <property type="match status" value="1"/>
</dbReference>
<dbReference type="InterPro" id="IPR023473">
    <property type="entry name" value="AMMECR1"/>
</dbReference>
<dbReference type="PANTHER" id="PTHR11060:SF0">
    <property type="entry name" value="PROTEIN MEMO1"/>
    <property type="match status" value="1"/>
</dbReference>
<dbReference type="Gene3D" id="3.30.700.20">
    <property type="entry name" value="Hypothetical protein ph0010, domain 1"/>
    <property type="match status" value="1"/>
</dbReference>
<reference evidence="4 5" key="1">
    <citation type="submission" date="2014-10" db="EMBL/GenBank/DDBJ databases">
        <title>Draft genome of anammox bacterium scalindua brodae, obtained using differential coverage binning of sequence data from two enrichment reactors.</title>
        <authorList>
            <person name="Speth D.R."/>
            <person name="Russ L."/>
            <person name="Kartal B."/>
            <person name="Op den Camp H.J."/>
            <person name="Dutilh B.E."/>
            <person name="Jetten M.S."/>
        </authorList>
    </citation>
    <scope>NUCLEOTIDE SEQUENCE [LARGE SCALE GENOMIC DNA]</scope>
    <source>
        <strain evidence="4">RU1</strain>
    </source>
</reference>
<dbReference type="Gene3D" id="3.40.830.10">
    <property type="entry name" value="LigB-like"/>
    <property type="match status" value="1"/>
</dbReference>
<dbReference type="eggNOG" id="COG2078">
    <property type="taxonomic scope" value="Bacteria"/>
</dbReference>
<dbReference type="InterPro" id="IPR036071">
    <property type="entry name" value="AMMECR1_dom_sf"/>
</dbReference>
<dbReference type="SUPFAM" id="SSF143447">
    <property type="entry name" value="AMMECR1-like"/>
    <property type="match status" value="1"/>
</dbReference>
<feature type="domain" description="AMMECR1" evidence="3">
    <location>
        <begin position="333"/>
        <end position="518"/>
    </location>
</feature>
<dbReference type="InterPro" id="IPR027485">
    <property type="entry name" value="AMMECR1_N"/>
</dbReference>
<evidence type="ECO:0000256" key="1">
    <source>
        <dbReference type="ARBA" id="ARBA00006315"/>
    </source>
</evidence>
<dbReference type="InterPro" id="IPR002733">
    <property type="entry name" value="AMMECR1_domain"/>
</dbReference>